<evidence type="ECO:0000313" key="6">
    <source>
        <dbReference type="Proteomes" id="UP000515663"/>
    </source>
</evidence>
<dbReference type="PANTHER" id="PTHR37042">
    <property type="entry name" value="OUTER MEMBRANE PROTEIN RV1973"/>
    <property type="match status" value="1"/>
</dbReference>
<name>A0A7D7LZB6_9ACTN</name>
<organism evidence="5 6">
    <name type="scientific">Gordonia jinghuaiqii</name>
    <dbReference type="NCBI Taxonomy" id="2758710"/>
    <lineage>
        <taxon>Bacteria</taxon>
        <taxon>Bacillati</taxon>
        <taxon>Actinomycetota</taxon>
        <taxon>Actinomycetes</taxon>
        <taxon>Mycobacteriales</taxon>
        <taxon>Gordoniaceae</taxon>
        <taxon>Gordonia</taxon>
    </lineage>
</organism>
<reference evidence="6" key="1">
    <citation type="submission" date="2020-07" db="EMBL/GenBank/DDBJ databases">
        <title>novel species isolated from the respiratory tract of Marmot.</title>
        <authorList>
            <person name="Zhang G."/>
        </authorList>
    </citation>
    <scope>NUCLEOTIDE SEQUENCE [LARGE SCALE GENOMIC DNA]</scope>
    <source>
        <strain evidence="6">686</strain>
    </source>
</reference>
<evidence type="ECO:0000256" key="4">
    <source>
        <dbReference type="SAM" id="Phobius"/>
    </source>
</evidence>
<dbReference type="EMBL" id="CP059491">
    <property type="protein sequence ID" value="QMT04015.1"/>
    <property type="molecule type" value="Genomic_DNA"/>
</dbReference>
<keyword evidence="2 4" id="KW-0472">Membrane</keyword>
<feature type="region of interest" description="Disordered" evidence="3">
    <location>
        <begin position="1"/>
        <end position="151"/>
    </location>
</feature>
<keyword evidence="4" id="KW-0812">Transmembrane</keyword>
<feature type="transmembrane region" description="Helical" evidence="4">
    <location>
        <begin position="158"/>
        <end position="183"/>
    </location>
</feature>
<dbReference type="GO" id="GO:0016020">
    <property type="term" value="C:membrane"/>
    <property type="evidence" value="ECO:0007669"/>
    <property type="project" value="UniProtKB-SubCell"/>
</dbReference>
<proteinExistence type="predicted"/>
<evidence type="ECO:0000256" key="1">
    <source>
        <dbReference type="ARBA" id="ARBA00004370"/>
    </source>
</evidence>
<protein>
    <recommendedName>
        <fullName evidence="7">Mce-associated membrane protein</fullName>
    </recommendedName>
</protein>
<keyword evidence="4" id="KW-1133">Transmembrane helix</keyword>
<dbReference type="PANTHER" id="PTHR37042:SF4">
    <property type="entry name" value="OUTER MEMBRANE PROTEIN RV1973"/>
    <property type="match status" value="1"/>
</dbReference>
<keyword evidence="6" id="KW-1185">Reference proteome</keyword>
<feature type="compositionally biased region" description="Polar residues" evidence="3">
    <location>
        <begin position="7"/>
        <end position="20"/>
    </location>
</feature>
<evidence type="ECO:0000256" key="3">
    <source>
        <dbReference type="SAM" id="MobiDB-lite"/>
    </source>
</evidence>
<dbReference type="Proteomes" id="UP000515663">
    <property type="component" value="Chromosome"/>
</dbReference>
<evidence type="ECO:0000256" key="2">
    <source>
        <dbReference type="ARBA" id="ARBA00023136"/>
    </source>
</evidence>
<evidence type="ECO:0008006" key="7">
    <source>
        <dbReference type="Google" id="ProtNLM"/>
    </source>
</evidence>
<comment type="subcellular location">
    <subcellularLocation>
        <location evidence="1">Membrane</location>
    </subcellularLocation>
</comment>
<evidence type="ECO:0000313" key="5">
    <source>
        <dbReference type="EMBL" id="QMT04015.1"/>
    </source>
</evidence>
<sequence>MTPDVPGTTSTSRTAPSNRTPGDRSTPGDSRNARRPVRSAPIRRGRGANKAAPKPTAPVESVEESVAGGAGPEVPVVPESTAPAEPVIAAEPKSGSAVPAASESGAEPDPSEVEKTVSYRERRRARTAGKPTGSGKAAKAGSKRGIRYRGSGRRSPRAVIGVVVSIVVIVVCAVASVVFALGVSRQDELNDLRAEYSTFASQVLVNLTSMNPDNVDKTLTSVQEDTSGKVKQEVQNNIQQVAELVRDGKLETRSLILSSAVTKAEPDEGSVIMVFGWNQRSLDGEVPSQEKVFRWRVDMTRINGDLKMTDFEWVA</sequence>
<accession>A0A7D7LZB6</accession>
<dbReference type="KEGG" id="gji:H1R19_18660"/>
<feature type="compositionally biased region" description="Basic residues" evidence="3">
    <location>
        <begin position="141"/>
        <end position="151"/>
    </location>
</feature>
<gene>
    <name evidence="5" type="ORF">H1R19_18660</name>
</gene>
<dbReference type="AlphaFoldDB" id="A0A7D7LZB6"/>
<feature type="compositionally biased region" description="Basic residues" evidence="3">
    <location>
        <begin position="33"/>
        <end position="47"/>
    </location>
</feature>